<keyword evidence="1" id="KW-1133">Transmembrane helix</keyword>
<name>A0A7V4A1H0_9DEIN</name>
<organism evidence="2">
    <name type="scientific">Thermus tengchongensis</name>
    <dbReference type="NCBI Taxonomy" id="1214928"/>
    <lineage>
        <taxon>Bacteria</taxon>
        <taxon>Thermotogati</taxon>
        <taxon>Deinococcota</taxon>
        <taxon>Deinococci</taxon>
        <taxon>Thermales</taxon>
        <taxon>Thermaceae</taxon>
        <taxon>Thermus</taxon>
    </lineage>
</organism>
<comment type="caution">
    <text evidence="2">The sequence shown here is derived from an EMBL/GenBank/DDBJ whole genome shotgun (WGS) entry which is preliminary data.</text>
</comment>
<gene>
    <name evidence="2" type="ORF">ENU54_04525</name>
</gene>
<evidence type="ECO:0000313" key="2">
    <source>
        <dbReference type="EMBL" id="HGL49850.1"/>
    </source>
</evidence>
<protein>
    <submittedName>
        <fullName evidence="2">Uncharacterized protein</fullName>
    </submittedName>
</protein>
<keyword evidence="1" id="KW-0472">Membrane</keyword>
<proteinExistence type="predicted"/>
<sequence>MKRLLVLLSTRTQGLPHRPKPKWLAYRLFGAPVVAQATAGYLTFLLSALAAPRLVEPGDGVKPLWDLIASA</sequence>
<dbReference type="AlphaFoldDB" id="A0A7V4A1H0"/>
<reference evidence="2" key="1">
    <citation type="journal article" date="2020" name="mSystems">
        <title>Genome- and Community-Level Interaction Insights into Carbon Utilization and Element Cycling Functions of Hydrothermarchaeota in Hydrothermal Sediment.</title>
        <authorList>
            <person name="Zhou Z."/>
            <person name="Liu Y."/>
            <person name="Xu W."/>
            <person name="Pan J."/>
            <person name="Luo Z.H."/>
            <person name="Li M."/>
        </authorList>
    </citation>
    <scope>NUCLEOTIDE SEQUENCE [LARGE SCALE GENOMIC DNA]</scope>
    <source>
        <strain evidence="2">SpSt-679</strain>
    </source>
</reference>
<evidence type="ECO:0000256" key="1">
    <source>
        <dbReference type="SAM" id="Phobius"/>
    </source>
</evidence>
<feature type="transmembrane region" description="Helical" evidence="1">
    <location>
        <begin position="24"/>
        <end position="46"/>
    </location>
</feature>
<dbReference type="EMBL" id="DTCX01000256">
    <property type="protein sequence ID" value="HGL49850.1"/>
    <property type="molecule type" value="Genomic_DNA"/>
</dbReference>
<keyword evidence="1" id="KW-0812">Transmembrane</keyword>
<accession>A0A7V4A1H0</accession>